<dbReference type="EMBL" id="BAAAKJ010000307">
    <property type="protein sequence ID" value="GAA1406204.1"/>
    <property type="molecule type" value="Genomic_DNA"/>
</dbReference>
<evidence type="ECO:0000313" key="2">
    <source>
        <dbReference type="EMBL" id="GAA1406204.1"/>
    </source>
</evidence>
<feature type="region of interest" description="Disordered" evidence="1">
    <location>
        <begin position="25"/>
        <end position="53"/>
    </location>
</feature>
<feature type="compositionally biased region" description="Basic residues" evidence="1">
    <location>
        <begin position="37"/>
        <end position="53"/>
    </location>
</feature>
<reference evidence="3" key="1">
    <citation type="journal article" date="2019" name="Int. J. Syst. Evol. Microbiol.">
        <title>The Global Catalogue of Microorganisms (GCM) 10K type strain sequencing project: providing services to taxonomists for standard genome sequencing and annotation.</title>
        <authorList>
            <consortium name="The Broad Institute Genomics Platform"/>
            <consortium name="The Broad Institute Genome Sequencing Center for Infectious Disease"/>
            <person name="Wu L."/>
            <person name="Ma J."/>
        </authorList>
    </citation>
    <scope>NUCLEOTIDE SEQUENCE [LARGE SCALE GENOMIC DNA]</scope>
    <source>
        <strain evidence="3">JCM 12393</strain>
    </source>
</reference>
<dbReference type="RefSeq" id="WP_344341152.1">
    <property type="nucleotide sequence ID" value="NZ_BAAAKJ010000307.1"/>
</dbReference>
<keyword evidence="3" id="KW-1185">Reference proteome</keyword>
<accession>A0ABP4J5W0</accession>
<evidence type="ECO:0000313" key="3">
    <source>
        <dbReference type="Proteomes" id="UP001499863"/>
    </source>
</evidence>
<evidence type="ECO:0000256" key="1">
    <source>
        <dbReference type="SAM" id="MobiDB-lite"/>
    </source>
</evidence>
<sequence length="53" mass="5920">MIREHTPPPGITWTTTVSQIETVVPDNVPESAPRPNRATRRALARATRKTANR</sequence>
<gene>
    <name evidence="2" type="ORF">GCM10009639_53760</name>
</gene>
<name>A0ABP4J5W0_9ACTN</name>
<organism evidence="2 3">
    <name type="scientific">Kitasatospora putterlickiae</name>
    <dbReference type="NCBI Taxonomy" id="221725"/>
    <lineage>
        <taxon>Bacteria</taxon>
        <taxon>Bacillati</taxon>
        <taxon>Actinomycetota</taxon>
        <taxon>Actinomycetes</taxon>
        <taxon>Kitasatosporales</taxon>
        <taxon>Streptomycetaceae</taxon>
        <taxon>Kitasatospora</taxon>
    </lineage>
</organism>
<protein>
    <submittedName>
        <fullName evidence="2">Uncharacterized protein</fullName>
    </submittedName>
</protein>
<proteinExistence type="predicted"/>
<comment type="caution">
    <text evidence="2">The sequence shown here is derived from an EMBL/GenBank/DDBJ whole genome shotgun (WGS) entry which is preliminary data.</text>
</comment>
<dbReference type="Proteomes" id="UP001499863">
    <property type="component" value="Unassembled WGS sequence"/>
</dbReference>